<feature type="region of interest" description="Disordered" evidence="1">
    <location>
        <begin position="350"/>
        <end position="379"/>
    </location>
</feature>
<dbReference type="InterPro" id="IPR042099">
    <property type="entry name" value="ANL_N_sf"/>
</dbReference>
<dbReference type="Proteomes" id="UP001595847">
    <property type="component" value="Unassembled WGS sequence"/>
</dbReference>
<sequence>MTATPRIRAGTSWLRCDARGGPDARGRPDDAPSGPGLLLVPPGGGPAAVLSARDRAAGVAVAAQTLAGAGIGSGDRVVAALNDDGEPTGGLLAEAAVAAGAAAASVGPRGRMRLLRTLEAVGATALAITPTGAMDLLARLHLEFLADPLDLGLRRLLLVGEITGEATRRHLAAEFGAEVTDLFTDPLLHVAIAHRGPGEPGFTPAAPGLLGLAPLAEDTLLAAPYPAGAAEIVTAPAWHTGLAGATVRTGLVAVAPDGAPAVPPPAHTVGDEVLVRGRRVALPGLERALAGIDGIAHWDLWLRREGTLDTATLRVTFTRGSLVADPMWRSRIEQSLTDLSPVRIGVQIEEHPDTERRPATVTDTRGHHLGRDRTTACPP</sequence>
<comment type="caution">
    <text evidence="2">The sequence shown here is derived from an EMBL/GenBank/DDBJ whole genome shotgun (WGS) entry which is preliminary data.</text>
</comment>
<evidence type="ECO:0008006" key="4">
    <source>
        <dbReference type="Google" id="ProtNLM"/>
    </source>
</evidence>
<name>A0ABV8FWE8_9ACTN</name>
<dbReference type="EMBL" id="JBHSBH010000015">
    <property type="protein sequence ID" value="MFC3999433.1"/>
    <property type="molecule type" value="Genomic_DNA"/>
</dbReference>
<dbReference type="RefSeq" id="WP_378537867.1">
    <property type="nucleotide sequence ID" value="NZ_JBHSBH010000015.1"/>
</dbReference>
<protein>
    <recommendedName>
        <fullName evidence="4">Phenylacetate--CoA ligase family protein</fullName>
    </recommendedName>
</protein>
<feature type="compositionally biased region" description="Basic and acidic residues" evidence="1">
    <location>
        <begin position="16"/>
        <end position="30"/>
    </location>
</feature>
<gene>
    <name evidence="2" type="ORF">ACFOVU_26210</name>
</gene>
<accession>A0ABV8FWE8</accession>
<organism evidence="2 3">
    <name type="scientific">Nocardiopsis sediminis</name>
    <dbReference type="NCBI Taxonomy" id="1778267"/>
    <lineage>
        <taxon>Bacteria</taxon>
        <taxon>Bacillati</taxon>
        <taxon>Actinomycetota</taxon>
        <taxon>Actinomycetes</taxon>
        <taxon>Streptosporangiales</taxon>
        <taxon>Nocardiopsidaceae</taxon>
        <taxon>Nocardiopsis</taxon>
    </lineage>
</organism>
<dbReference type="Gene3D" id="3.40.50.12780">
    <property type="entry name" value="N-terminal domain of ligase-like"/>
    <property type="match status" value="1"/>
</dbReference>
<feature type="region of interest" description="Disordered" evidence="1">
    <location>
        <begin position="15"/>
        <end position="35"/>
    </location>
</feature>
<dbReference type="SUPFAM" id="SSF56801">
    <property type="entry name" value="Acetyl-CoA synthetase-like"/>
    <property type="match status" value="1"/>
</dbReference>
<evidence type="ECO:0000256" key="1">
    <source>
        <dbReference type="SAM" id="MobiDB-lite"/>
    </source>
</evidence>
<reference evidence="3" key="1">
    <citation type="journal article" date="2019" name="Int. J. Syst. Evol. Microbiol.">
        <title>The Global Catalogue of Microorganisms (GCM) 10K type strain sequencing project: providing services to taxonomists for standard genome sequencing and annotation.</title>
        <authorList>
            <consortium name="The Broad Institute Genomics Platform"/>
            <consortium name="The Broad Institute Genome Sequencing Center for Infectious Disease"/>
            <person name="Wu L."/>
            <person name="Ma J."/>
        </authorList>
    </citation>
    <scope>NUCLEOTIDE SEQUENCE [LARGE SCALE GENOMIC DNA]</scope>
    <source>
        <strain evidence="3">TBRC 1826</strain>
    </source>
</reference>
<evidence type="ECO:0000313" key="2">
    <source>
        <dbReference type="EMBL" id="MFC3999433.1"/>
    </source>
</evidence>
<proteinExistence type="predicted"/>
<keyword evidence="3" id="KW-1185">Reference proteome</keyword>
<evidence type="ECO:0000313" key="3">
    <source>
        <dbReference type="Proteomes" id="UP001595847"/>
    </source>
</evidence>